<dbReference type="Pfam" id="PF00501">
    <property type="entry name" value="AMP-binding"/>
    <property type="match status" value="1"/>
</dbReference>
<accession>A0A7I9ZEJ5</accession>
<evidence type="ECO:0008006" key="5">
    <source>
        <dbReference type="Google" id="ProtNLM"/>
    </source>
</evidence>
<dbReference type="PANTHER" id="PTHR45527:SF1">
    <property type="entry name" value="FATTY ACID SYNTHASE"/>
    <property type="match status" value="1"/>
</dbReference>
<dbReference type="PANTHER" id="PTHR45527">
    <property type="entry name" value="NONRIBOSOMAL PEPTIDE SYNTHETASE"/>
    <property type="match status" value="1"/>
</dbReference>
<evidence type="ECO:0000259" key="1">
    <source>
        <dbReference type="Pfam" id="PF00501"/>
    </source>
</evidence>
<evidence type="ECO:0000259" key="2">
    <source>
        <dbReference type="Pfam" id="PF00668"/>
    </source>
</evidence>
<comment type="caution">
    <text evidence="3">The sequence shown here is derived from an EMBL/GenBank/DDBJ whole genome shotgun (WGS) entry which is preliminary data.</text>
</comment>
<dbReference type="RefSeq" id="WP_373888723.1">
    <property type="nucleotide sequence ID" value="NZ_BLLA01000003.1"/>
</dbReference>
<organism evidence="3 4">
    <name type="scientific">Mycobacterium timonense</name>
    <dbReference type="NCBI Taxonomy" id="701043"/>
    <lineage>
        <taxon>Bacteria</taxon>
        <taxon>Bacillati</taxon>
        <taxon>Actinomycetota</taxon>
        <taxon>Actinomycetes</taxon>
        <taxon>Mycobacteriales</taxon>
        <taxon>Mycobacteriaceae</taxon>
        <taxon>Mycobacterium</taxon>
        <taxon>Mycobacterium avium complex (MAC)</taxon>
    </lineage>
</organism>
<gene>
    <name evidence="3" type="ORF">MTIM_52900</name>
</gene>
<dbReference type="Pfam" id="PF00668">
    <property type="entry name" value="Condensation"/>
    <property type="match status" value="1"/>
</dbReference>
<feature type="domain" description="Condensation" evidence="2">
    <location>
        <begin position="24"/>
        <end position="352"/>
    </location>
</feature>
<name>A0A7I9ZEJ5_9MYCO</name>
<dbReference type="SUPFAM" id="SSF56801">
    <property type="entry name" value="Acetyl-CoA synthetase-like"/>
    <property type="match status" value="1"/>
</dbReference>
<proteinExistence type="predicted"/>
<dbReference type="AlphaFoldDB" id="A0A7I9ZEJ5"/>
<dbReference type="SUPFAM" id="SSF52777">
    <property type="entry name" value="CoA-dependent acyltransferases"/>
    <property type="match status" value="2"/>
</dbReference>
<dbReference type="InterPro" id="IPR001242">
    <property type="entry name" value="Condensation_dom"/>
</dbReference>
<protein>
    <recommendedName>
        <fullName evidence="5">Condensation domain-containing protein</fullName>
    </recommendedName>
</protein>
<dbReference type="InterPro" id="IPR000873">
    <property type="entry name" value="AMP-dep_synth/lig_dom"/>
</dbReference>
<evidence type="ECO:0000313" key="4">
    <source>
        <dbReference type="Proteomes" id="UP000465301"/>
    </source>
</evidence>
<dbReference type="InterPro" id="IPR023213">
    <property type="entry name" value="CAT-like_dom_sf"/>
</dbReference>
<dbReference type="GO" id="GO:0044550">
    <property type="term" value="P:secondary metabolite biosynthetic process"/>
    <property type="evidence" value="ECO:0007669"/>
    <property type="project" value="TreeGrafter"/>
</dbReference>
<dbReference type="GO" id="GO:0003824">
    <property type="term" value="F:catalytic activity"/>
    <property type="evidence" value="ECO:0007669"/>
    <property type="project" value="InterPro"/>
</dbReference>
<dbReference type="Gene3D" id="3.30.559.10">
    <property type="entry name" value="Chloramphenicol acetyltransferase-like domain"/>
    <property type="match status" value="1"/>
</dbReference>
<dbReference type="Gene3D" id="3.40.50.980">
    <property type="match status" value="2"/>
</dbReference>
<dbReference type="EMBL" id="BLLA01000003">
    <property type="protein sequence ID" value="GFG99411.1"/>
    <property type="molecule type" value="Genomic_DNA"/>
</dbReference>
<dbReference type="GO" id="GO:0005737">
    <property type="term" value="C:cytoplasm"/>
    <property type="evidence" value="ECO:0007669"/>
    <property type="project" value="TreeGrafter"/>
</dbReference>
<dbReference type="UniPathway" id="UPA00011"/>
<dbReference type="Proteomes" id="UP000465301">
    <property type="component" value="Unassembled WGS sequence"/>
</dbReference>
<dbReference type="GO" id="GO:0008610">
    <property type="term" value="P:lipid biosynthetic process"/>
    <property type="evidence" value="ECO:0007669"/>
    <property type="project" value="UniProtKB-ARBA"/>
</dbReference>
<dbReference type="GO" id="GO:0031177">
    <property type="term" value="F:phosphopantetheine binding"/>
    <property type="evidence" value="ECO:0007669"/>
    <property type="project" value="TreeGrafter"/>
</dbReference>
<dbReference type="GO" id="GO:0043041">
    <property type="term" value="P:amino acid activation for nonribosomal peptide biosynthetic process"/>
    <property type="evidence" value="ECO:0007669"/>
    <property type="project" value="TreeGrafter"/>
</dbReference>
<sequence>MTIEDRALPVGREQLTELDGGPFPLTRGQLDIWLAQETDRQGARWQLGYLLRIEGAVDPWLLEQTIRQVVREAEPLRAAFFQVDLEVFQQAVDYPDIELACYERMGAQDPVQEAYRLASSIQRTVMPLNGPLFKFALLQTRADEFYLFVCCHHIVADGIGLALICHRIGDVYNALASGAPIPPVFFGSLGDLIACESEYEASTDYLDDRAYWTTNLPSGNELRYPSAAPADRREPYESSPPVELDPVVVAGIQELSQTLGVRRSSVIAAACALLVGGCDVESSEVVFEFPVSRRVRPETQMVPGMVTGFVPLVLKASPDSAIASFCEHVDTRLREALHHQRFPVHVLENKHLRGSTTSNRIILNFIPTTNLANIAGATVSGTLTHTNLVDQLGLDFFSDHDRLFLGMQPGATTSGFGGAGQWLSDCDVRDLIGRLERVLVAMTADPTRQLSSVDLLGEGEHARLGEIGNRATLTESVVSPVSIPALFATHVARIPDAVALVCEGLSVTYRELDEASNRLAHVLAGHGRAGQVVALSFAVGRGRRGDLGGAQDGAAYLPIDPALPGERIGFVWPMPRRSPR</sequence>
<dbReference type="Gene3D" id="3.30.559.30">
    <property type="entry name" value="Nonribosomal peptide synthetase, condensation domain"/>
    <property type="match status" value="1"/>
</dbReference>
<keyword evidence="4" id="KW-1185">Reference proteome</keyword>
<evidence type="ECO:0000313" key="3">
    <source>
        <dbReference type="EMBL" id="GFG99411.1"/>
    </source>
</evidence>
<feature type="domain" description="AMP-dependent synthetase/ligase" evidence="1">
    <location>
        <begin position="487"/>
        <end position="571"/>
    </location>
</feature>
<reference evidence="3 4" key="1">
    <citation type="journal article" date="2019" name="Emerg. Microbes Infect.">
        <title>Comprehensive subspecies identification of 175 nontuberculous mycobacteria species based on 7547 genomic profiles.</title>
        <authorList>
            <person name="Matsumoto Y."/>
            <person name="Kinjo T."/>
            <person name="Motooka D."/>
            <person name="Nabeya D."/>
            <person name="Jung N."/>
            <person name="Uechi K."/>
            <person name="Horii T."/>
            <person name="Iida T."/>
            <person name="Fujita J."/>
            <person name="Nakamura S."/>
        </authorList>
    </citation>
    <scope>NUCLEOTIDE SEQUENCE [LARGE SCALE GENOMIC DNA]</scope>
    <source>
        <strain evidence="3 4">JCM 30726</strain>
    </source>
</reference>